<evidence type="ECO:0000313" key="2">
    <source>
        <dbReference type="Proteomes" id="UP001157502"/>
    </source>
</evidence>
<organism evidence="1 2">
    <name type="scientific">Dallia pectoralis</name>
    <name type="common">Alaska blackfish</name>
    <dbReference type="NCBI Taxonomy" id="75939"/>
    <lineage>
        <taxon>Eukaryota</taxon>
        <taxon>Metazoa</taxon>
        <taxon>Chordata</taxon>
        <taxon>Craniata</taxon>
        <taxon>Vertebrata</taxon>
        <taxon>Euteleostomi</taxon>
        <taxon>Actinopterygii</taxon>
        <taxon>Neopterygii</taxon>
        <taxon>Teleostei</taxon>
        <taxon>Protacanthopterygii</taxon>
        <taxon>Esociformes</taxon>
        <taxon>Umbridae</taxon>
        <taxon>Dallia</taxon>
    </lineage>
</organism>
<dbReference type="Proteomes" id="UP001157502">
    <property type="component" value="Chromosome 11"/>
</dbReference>
<reference evidence="1" key="1">
    <citation type="submission" date="2021-05" db="EMBL/GenBank/DDBJ databases">
        <authorList>
            <person name="Pan Q."/>
            <person name="Jouanno E."/>
            <person name="Zahm M."/>
            <person name="Klopp C."/>
            <person name="Cabau C."/>
            <person name="Louis A."/>
            <person name="Berthelot C."/>
            <person name="Parey E."/>
            <person name="Roest Crollius H."/>
            <person name="Montfort J."/>
            <person name="Robinson-Rechavi M."/>
            <person name="Bouchez O."/>
            <person name="Lampietro C."/>
            <person name="Lopez Roques C."/>
            <person name="Donnadieu C."/>
            <person name="Postlethwait J."/>
            <person name="Bobe J."/>
            <person name="Dillon D."/>
            <person name="Chandos A."/>
            <person name="von Hippel F."/>
            <person name="Guiguen Y."/>
        </authorList>
    </citation>
    <scope>NUCLEOTIDE SEQUENCE</scope>
    <source>
        <strain evidence="1">YG-Jan2019</strain>
    </source>
</reference>
<dbReference type="EMBL" id="CM055738">
    <property type="protein sequence ID" value="KAJ8005358.1"/>
    <property type="molecule type" value="Genomic_DNA"/>
</dbReference>
<feature type="non-terminal residue" evidence="1">
    <location>
        <position position="84"/>
    </location>
</feature>
<proteinExistence type="predicted"/>
<accession>A0ACC2GP00</accession>
<protein>
    <submittedName>
        <fullName evidence="1">Uncharacterized protein</fullName>
    </submittedName>
</protein>
<name>A0ACC2GP00_DALPE</name>
<gene>
    <name evidence="1" type="ORF">DPEC_G00145790</name>
</gene>
<sequence>MAEKLSGEMVELLLAPWRSSLRVTGLEGRILATLELYDHFNLDVAVTGGTQEANAQLARAVCGLTYDNEEEEEEEEDDDEEQRE</sequence>
<evidence type="ECO:0000313" key="1">
    <source>
        <dbReference type="EMBL" id="KAJ8005358.1"/>
    </source>
</evidence>
<keyword evidence="2" id="KW-1185">Reference proteome</keyword>
<comment type="caution">
    <text evidence="1">The sequence shown here is derived from an EMBL/GenBank/DDBJ whole genome shotgun (WGS) entry which is preliminary data.</text>
</comment>